<accession>A0ABY8VPY2</accession>
<evidence type="ECO:0000256" key="8">
    <source>
        <dbReference type="RuleBase" id="RU363041"/>
    </source>
</evidence>
<dbReference type="Pfam" id="PF01925">
    <property type="entry name" value="TauE"/>
    <property type="match status" value="1"/>
</dbReference>
<keyword evidence="10" id="KW-1185">Reference proteome</keyword>
<feature type="transmembrane region" description="Helical" evidence="8">
    <location>
        <begin position="200"/>
        <end position="222"/>
    </location>
</feature>
<gene>
    <name evidence="9" type="ORF">QP029_04525</name>
</gene>
<evidence type="ECO:0000256" key="5">
    <source>
        <dbReference type="ARBA" id="ARBA00022692"/>
    </source>
</evidence>
<comment type="subcellular location">
    <subcellularLocation>
        <location evidence="1 8">Cell membrane</location>
        <topology evidence="1 8">Multi-pass membrane protein</topology>
    </subcellularLocation>
</comment>
<keyword evidence="7 8" id="KW-0472">Membrane</keyword>
<feature type="transmembrane region" description="Helical" evidence="8">
    <location>
        <begin position="150"/>
        <end position="180"/>
    </location>
</feature>
<dbReference type="PROSITE" id="PS51257">
    <property type="entry name" value="PROKAR_LIPOPROTEIN"/>
    <property type="match status" value="1"/>
</dbReference>
<dbReference type="EMBL" id="CP126970">
    <property type="protein sequence ID" value="WIM71076.1"/>
    <property type="molecule type" value="Genomic_DNA"/>
</dbReference>
<evidence type="ECO:0000313" key="9">
    <source>
        <dbReference type="EMBL" id="WIM71076.1"/>
    </source>
</evidence>
<feature type="transmembrane region" description="Helical" evidence="8">
    <location>
        <begin position="15"/>
        <end position="35"/>
    </location>
</feature>
<keyword evidence="6 8" id="KW-1133">Transmembrane helix</keyword>
<dbReference type="PANTHER" id="PTHR30269:SF0">
    <property type="entry name" value="MEMBRANE TRANSPORTER PROTEIN YFCA-RELATED"/>
    <property type="match status" value="1"/>
</dbReference>
<feature type="transmembrane region" description="Helical" evidence="8">
    <location>
        <begin position="110"/>
        <end position="129"/>
    </location>
</feature>
<keyword evidence="3" id="KW-0813">Transport</keyword>
<evidence type="ECO:0000313" key="10">
    <source>
        <dbReference type="Proteomes" id="UP001238805"/>
    </source>
</evidence>
<feature type="transmembrane region" description="Helical" evidence="8">
    <location>
        <begin position="242"/>
        <end position="260"/>
    </location>
</feature>
<dbReference type="InterPro" id="IPR052017">
    <property type="entry name" value="TSUP"/>
</dbReference>
<organism evidence="9 10">
    <name type="scientific">Corynebacterium suedekumii</name>
    <dbReference type="NCBI Taxonomy" id="3049801"/>
    <lineage>
        <taxon>Bacteria</taxon>
        <taxon>Bacillati</taxon>
        <taxon>Actinomycetota</taxon>
        <taxon>Actinomycetes</taxon>
        <taxon>Mycobacteriales</taxon>
        <taxon>Corynebacteriaceae</taxon>
        <taxon>Corynebacterium</taxon>
    </lineage>
</organism>
<dbReference type="InterPro" id="IPR002781">
    <property type="entry name" value="TM_pro_TauE-like"/>
</dbReference>
<comment type="similarity">
    <text evidence="2 8">Belongs to the 4-toluene sulfonate uptake permease (TSUP) (TC 2.A.102) family.</text>
</comment>
<name>A0ABY8VPY2_9CORY</name>
<reference evidence="9 10" key="1">
    <citation type="submission" date="2023-05" db="EMBL/GenBank/DDBJ databases">
        <title>Corynebacterium suedekumii sp. nov. and Corynebacterium breve sp. nov. isolated from raw cow's milk.</title>
        <authorList>
            <person name="Baer M.K."/>
            <person name="Mehl L."/>
            <person name="Hellmuth R."/>
            <person name="Marke G."/>
            <person name="Lipski A."/>
        </authorList>
    </citation>
    <scope>NUCLEOTIDE SEQUENCE [LARGE SCALE GENOMIC DNA]</scope>
    <source>
        <strain evidence="9 10">LM112</strain>
    </source>
</reference>
<evidence type="ECO:0000256" key="6">
    <source>
        <dbReference type="ARBA" id="ARBA00022989"/>
    </source>
</evidence>
<feature type="transmembrane region" description="Helical" evidence="8">
    <location>
        <begin position="41"/>
        <end position="60"/>
    </location>
</feature>
<dbReference type="RefSeq" id="WP_284875651.1">
    <property type="nucleotide sequence ID" value="NZ_CP126970.1"/>
</dbReference>
<keyword evidence="4 8" id="KW-1003">Cell membrane</keyword>
<feature type="transmembrane region" description="Helical" evidence="8">
    <location>
        <begin position="81"/>
        <end position="104"/>
    </location>
</feature>
<evidence type="ECO:0000256" key="1">
    <source>
        <dbReference type="ARBA" id="ARBA00004651"/>
    </source>
</evidence>
<dbReference type="Proteomes" id="UP001238805">
    <property type="component" value="Chromosome"/>
</dbReference>
<evidence type="ECO:0000256" key="7">
    <source>
        <dbReference type="ARBA" id="ARBA00023136"/>
    </source>
</evidence>
<proteinExistence type="inferred from homology"/>
<sequence length="268" mass="27264">MPRPIDLEVSVEIELGAWAVLIIGAAVAGCIDAVIGGGGLVLIPLLLAVVPGIAPATALGTNKLVGVTGTASAAVTMVRKVGASISVRFIPVALVCAGLGAASASLIDAAVMRPVIIILMLAVGTFVALRPSFGTAVGGGDVGRWRRWAVMVAVGVIAFYDGIFGPGTGMFLIMAFTALLSQDFLRSAAMAKVVNTSTNLGALIVFAWGGHVWWQLGLILILANVAGAQLGARTVLGGGAKLVRVALLVVVIVMSSYLTWQQFFSGAA</sequence>
<protein>
    <recommendedName>
        <fullName evidence="8">Probable membrane transporter protein</fullName>
    </recommendedName>
</protein>
<evidence type="ECO:0000256" key="2">
    <source>
        <dbReference type="ARBA" id="ARBA00009142"/>
    </source>
</evidence>
<dbReference type="PANTHER" id="PTHR30269">
    <property type="entry name" value="TRANSMEMBRANE PROTEIN YFCA"/>
    <property type="match status" value="1"/>
</dbReference>
<keyword evidence="5 8" id="KW-0812">Transmembrane</keyword>
<evidence type="ECO:0000256" key="3">
    <source>
        <dbReference type="ARBA" id="ARBA00022448"/>
    </source>
</evidence>
<evidence type="ECO:0000256" key="4">
    <source>
        <dbReference type="ARBA" id="ARBA00022475"/>
    </source>
</evidence>